<organism evidence="6 7">
    <name type="scientific">Teratosphaeria destructans</name>
    <dbReference type="NCBI Taxonomy" id="418781"/>
    <lineage>
        <taxon>Eukaryota</taxon>
        <taxon>Fungi</taxon>
        <taxon>Dikarya</taxon>
        <taxon>Ascomycota</taxon>
        <taxon>Pezizomycotina</taxon>
        <taxon>Dothideomycetes</taxon>
        <taxon>Dothideomycetidae</taxon>
        <taxon>Mycosphaerellales</taxon>
        <taxon>Teratosphaeriaceae</taxon>
        <taxon>Teratosphaeria</taxon>
    </lineage>
</organism>
<protein>
    <submittedName>
        <fullName evidence="6">Ribosome recycling factor</fullName>
    </submittedName>
</protein>
<dbReference type="GO" id="GO:0005739">
    <property type="term" value="C:mitochondrion"/>
    <property type="evidence" value="ECO:0007669"/>
    <property type="project" value="TreeGrafter"/>
</dbReference>
<reference evidence="6 7" key="1">
    <citation type="journal article" date="2018" name="IMA Fungus">
        <title>IMA Genome-F 10: Nine draft genome sequences of Claviceps purpurea s.lat., including C. arundinis, C. humidiphila, and C. cf. spartinae, pseudomolecules for the pitch canker pathogen Fusarium circinatum, draft genome of Davidsoniella eucalypti, Grosmannia galeiformis, Quambalaria eucalypti, and Teratosphaeria destructans.</title>
        <authorList>
            <person name="Wingfield B.D."/>
            <person name="Liu M."/>
            <person name="Nguyen H.D."/>
            <person name="Lane F.A."/>
            <person name="Morgan S.W."/>
            <person name="De Vos L."/>
            <person name="Wilken P.M."/>
            <person name="Duong T.A."/>
            <person name="Aylward J."/>
            <person name="Coetzee M.P."/>
            <person name="Dadej K."/>
            <person name="De Beer Z.W."/>
            <person name="Findlay W."/>
            <person name="Havenga M."/>
            <person name="Kolarik M."/>
            <person name="Menzies J.G."/>
            <person name="Naidoo K."/>
            <person name="Pochopski O."/>
            <person name="Shoukouhi P."/>
            <person name="Santana Q.C."/>
            <person name="Seifert K.A."/>
            <person name="Soal N."/>
            <person name="Steenkamp E.T."/>
            <person name="Tatham C.T."/>
            <person name="van der Nest M.A."/>
            <person name="Wingfield M.J."/>
        </authorList>
    </citation>
    <scope>NUCLEOTIDE SEQUENCE [LARGE SCALE GENOMIC DNA]</scope>
    <source>
        <strain evidence="6">CMW44962</strain>
    </source>
</reference>
<dbReference type="PANTHER" id="PTHR20982">
    <property type="entry name" value="RIBOSOME RECYCLING FACTOR"/>
    <property type="match status" value="1"/>
</dbReference>
<dbReference type="OrthoDB" id="407355at2759"/>
<feature type="region of interest" description="Disordered" evidence="4">
    <location>
        <begin position="64"/>
        <end position="88"/>
    </location>
</feature>
<dbReference type="EMBL" id="RIBY02000380">
    <property type="protein sequence ID" value="KAH9843350.1"/>
    <property type="molecule type" value="Genomic_DNA"/>
</dbReference>
<comment type="similarity">
    <text evidence="1">Belongs to the RRF family.</text>
</comment>
<accession>A0A9W7W5W5</accession>
<dbReference type="InterPro" id="IPR023584">
    <property type="entry name" value="Ribosome_recyc_fac_dom"/>
</dbReference>
<evidence type="ECO:0000256" key="1">
    <source>
        <dbReference type="ARBA" id="ARBA00005912"/>
    </source>
</evidence>
<dbReference type="PANTHER" id="PTHR20982:SF3">
    <property type="entry name" value="MITOCHONDRIAL RIBOSOME RECYCLING FACTOR PSEUDO 1"/>
    <property type="match status" value="1"/>
</dbReference>
<keyword evidence="2" id="KW-0648">Protein biosynthesis</keyword>
<reference evidence="6 7" key="2">
    <citation type="journal article" date="2021" name="Curr. Genet.">
        <title>Genetic response to nitrogen starvation in the aggressive Eucalyptus foliar pathogen Teratosphaeria destructans.</title>
        <authorList>
            <person name="Havenga M."/>
            <person name="Wingfield B.D."/>
            <person name="Wingfield M.J."/>
            <person name="Dreyer L.L."/>
            <person name="Roets F."/>
            <person name="Aylward J."/>
        </authorList>
    </citation>
    <scope>NUCLEOTIDE SEQUENCE [LARGE SCALE GENOMIC DNA]</scope>
    <source>
        <strain evidence="6">CMW44962</strain>
    </source>
</reference>
<keyword evidence="7" id="KW-1185">Reference proteome</keyword>
<sequence>MSAERAIIIPRFTRLIVRERADLSRRSFLHHGPRKPAVIRPPIALAPAQTTSFGTSSCLLAKKGAKQAREEKQSSPSSSSGKGSAASDDPFDFSALEADIAAAIDRLKTDLSKLRAGGRFNSEVLENLRVQPEKGSSQTVKLNDLAQVIPKGRIVQILVGETEHLKPITSAIQSSNLSLNPQPDPTGANPLLLIINIPPPTAESRKAAVNEASKAGDKAGTSVRDARGKQQRKLRALQLGKTVRPDDLKKAGVQMEKVVEKGAAEVKKIVDGARKMLESG</sequence>
<evidence type="ECO:0000259" key="5">
    <source>
        <dbReference type="Pfam" id="PF01765"/>
    </source>
</evidence>
<feature type="domain" description="Ribosome recycling factor" evidence="5">
    <location>
        <begin position="107"/>
        <end position="276"/>
    </location>
</feature>
<dbReference type="Pfam" id="PF01765">
    <property type="entry name" value="RRF"/>
    <property type="match status" value="1"/>
</dbReference>
<comment type="function">
    <text evidence="3">Necessary for protein synthesis in mitochondria. Functions as a ribosome recycling factor in mitochondria.</text>
</comment>
<proteinExistence type="inferred from homology"/>
<dbReference type="Gene3D" id="1.10.132.20">
    <property type="entry name" value="Ribosome-recycling factor"/>
    <property type="match status" value="1"/>
</dbReference>
<dbReference type="InterPro" id="IPR036191">
    <property type="entry name" value="RRF_sf"/>
</dbReference>
<evidence type="ECO:0000313" key="7">
    <source>
        <dbReference type="Proteomes" id="UP001138500"/>
    </source>
</evidence>
<evidence type="ECO:0000256" key="4">
    <source>
        <dbReference type="SAM" id="MobiDB-lite"/>
    </source>
</evidence>
<gene>
    <name evidence="6" type="ORF">Tdes44962_MAKER07477</name>
</gene>
<comment type="caution">
    <text evidence="6">The sequence shown here is derived from an EMBL/GenBank/DDBJ whole genome shotgun (WGS) entry which is preliminary data.</text>
</comment>
<evidence type="ECO:0000313" key="6">
    <source>
        <dbReference type="EMBL" id="KAH9843350.1"/>
    </source>
</evidence>
<dbReference type="SUPFAM" id="SSF55194">
    <property type="entry name" value="Ribosome recycling factor, RRF"/>
    <property type="match status" value="1"/>
</dbReference>
<dbReference type="Proteomes" id="UP001138500">
    <property type="component" value="Unassembled WGS sequence"/>
</dbReference>
<evidence type="ECO:0000256" key="2">
    <source>
        <dbReference type="ARBA" id="ARBA00022917"/>
    </source>
</evidence>
<dbReference type="Gene3D" id="3.30.1360.40">
    <property type="match status" value="1"/>
</dbReference>
<dbReference type="InterPro" id="IPR002661">
    <property type="entry name" value="Ribosome_recyc_fac"/>
</dbReference>
<dbReference type="AlphaFoldDB" id="A0A9W7W5W5"/>
<evidence type="ECO:0000256" key="3">
    <source>
        <dbReference type="ARBA" id="ARBA00024909"/>
    </source>
</evidence>
<dbReference type="GO" id="GO:0006412">
    <property type="term" value="P:translation"/>
    <property type="evidence" value="ECO:0007669"/>
    <property type="project" value="UniProtKB-KW"/>
</dbReference>
<feature type="compositionally biased region" description="Low complexity" evidence="4">
    <location>
        <begin position="74"/>
        <end position="88"/>
    </location>
</feature>
<feature type="region of interest" description="Disordered" evidence="4">
    <location>
        <begin position="211"/>
        <end position="232"/>
    </location>
</feature>
<dbReference type="GO" id="GO:0043023">
    <property type="term" value="F:ribosomal large subunit binding"/>
    <property type="evidence" value="ECO:0007669"/>
    <property type="project" value="TreeGrafter"/>
</dbReference>
<name>A0A9W7W5W5_9PEZI</name>